<feature type="domain" description="Resolvase/invertase-type recombinase catalytic" evidence="5">
    <location>
        <begin position="2"/>
        <end position="157"/>
    </location>
</feature>
<comment type="caution">
    <text evidence="6">The sequence shown here is derived from an EMBL/GenBank/DDBJ whole genome shotgun (WGS) entry which is preliminary data.</text>
</comment>
<dbReference type="PANTHER" id="PTHR30461:SF25">
    <property type="entry name" value="RESOLVASE-RELATED"/>
    <property type="match status" value="1"/>
</dbReference>
<accession>A0ABX0R614</accession>
<dbReference type="InterPro" id="IPR006119">
    <property type="entry name" value="Resolv_N"/>
</dbReference>
<keyword evidence="2" id="KW-0238">DNA-binding</keyword>
<dbReference type="InterPro" id="IPR036388">
    <property type="entry name" value="WH-like_DNA-bd_sf"/>
</dbReference>
<gene>
    <name evidence="6" type="ORF">F3J38_26565</name>
</gene>
<feature type="active site" description="O-(5'-phospho-DNA)-serine intermediate" evidence="4">
    <location>
        <position position="10"/>
    </location>
</feature>
<dbReference type="CDD" id="cd03767">
    <property type="entry name" value="SR_Res_par"/>
    <property type="match status" value="1"/>
</dbReference>
<dbReference type="Pfam" id="PF00239">
    <property type="entry name" value="Resolvase"/>
    <property type="match status" value="1"/>
</dbReference>
<dbReference type="InterPro" id="IPR036162">
    <property type="entry name" value="Resolvase-like_N_sf"/>
</dbReference>
<dbReference type="InterPro" id="IPR006118">
    <property type="entry name" value="Recombinase_CS"/>
</dbReference>
<evidence type="ECO:0000256" key="2">
    <source>
        <dbReference type="ARBA" id="ARBA00023125"/>
    </source>
</evidence>
<keyword evidence="1" id="KW-0229">DNA integration</keyword>
<reference evidence="6 7" key="1">
    <citation type="journal article" date="2019" name="bioRxiv">
        <title>Bacteria contribute to plant secondary compound degradation in a generalist herbivore system.</title>
        <authorList>
            <person name="Francoeur C.B."/>
            <person name="Khadempour L."/>
            <person name="Moreira-Soto R.D."/>
            <person name="Gotting K."/>
            <person name="Book A.J."/>
            <person name="Pinto-Tomas A.A."/>
            <person name="Keefover-Ring K."/>
            <person name="Currie C.R."/>
        </authorList>
    </citation>
    <scope>NUCLEOTIDE SEQUENCE [LARGE SCALE GENOMIC DNA]</scope>
    <source>
        <strain evidence="6 7">Acro-805</strain>
    </source>
</reference>
<evidence type="ECO:0000256" key="3">
    <source>
        <dbReference type="ARBA" id="ARBA00023172"/>
    </source>
</evidence>
<name>A0ABX0R614_9GAMM</name>
<sequence>MYVFGYLRASTSEQDATRAKKALRDFALMHNKRVAGWYVDNISGTTMNRPELLRLLDDAEPGDVILIEQVDRLSRLDDEGWNILRRQIADKQLSVVSLDLPTSYLALNNSVTDSFTHSMLKAINAMMLDMLAAISRKDYEDRRRRQAEGIVKAREQGRFRGRVADLAKHELIRNLRITQEKSINETARLAGVSRATVIRVCRQAGHEGKS</sequence>
<dbReference type="PROSITE" id="PS51736">
    <property type="entry name" value="RECOMBINASES_3"/>
    <property type="match status" value="1"/>
</dbReference>
<dbReference type="PROSITE" id="PS00397">
    <property type="entry name" value="RECOMBINASES_1"/>
    <property type="match status" value="1"/>
</dbReference>
<proteinExistence type="predicted"/>
<protein>
    <submittedName>
        <fullName evidence="6">Serine recombinase</fullName>
    </submittedName>
</protein>
<dbReference type="EMBL" id="VWXD01000018">
    <property type="protein sequence ID" value="NIF03569.1"/>
    <property type="molecule type" value="Genomic_DNA"/>
</dbReference>
<dbReference type="Proteomes" id="UP000780690">
    <property type="component" value="Unassembled WGS sequence"/>
</dbReference>
<dbReference type="Gene3D" id="3.40.50.1390">
    <property type="entry name" value="Resolvase, N-terminal catalytic domain"/>
    <property type="match status" value="1"/>
</dbReference>
<keyword evidence="7" id="KW-1185">Reference proteome</keyword>
<evidence type="ECO:0000256" key="4">
    <source>
        <dbReference type="PROSITE-ProRule" id="PRU10137"/>
    </source>
</evidence>
<evidence type="ECO:0000313" key="6">
    <source>
        <dbReference type="EMBL" id="NIF03569.1"/>
    </source>
</evidence>
<dbReference type="PANTHER" id="PTHR30461">
    <property type="entry name" value="DNA-INVERTASE FROM LAMBDOID PROPHAGE"/>
    <property type="match status" value="1"/>
</dbReference>
<evidence type="ECO:0000313" key="7">
    <source>
        <dbReference type="Proteomes" id="UP000780690"/>
    </source>
</evidence>
<dbReference type="SUPFAM" id="SSF53041">
    <property type="entry name" value="Resolvase-like"/>
    <property type="match status" value="1"/>
</dbReference>
<dbReference type="SMART" id="SM00857">
    <property type="entry name" value="Resolvase"/>
    <property type="match status" value="1"/>
</dbReference>
<dbReference type="Gene3D" id="1.10.10.10">
    <property type="entry name" value="Winged helix-like DNA-binding domain superfamily/Winged helix DNA-binding domain"/>
    <property type="match status" value="1"/>
</dbReference>
<dbReference type="RefSeq" id="WP_166936754.1">
    <property type="nucleotide sequence ID" value="NZ_VWXD01000018.1"/>
</dbReference>
<dbReference type="PROSITE" id="PS00398">
    <property type="entry name" value="RECOMBINASES_2"/>
    <property type="match status" value="1"/>
</dbReference>
<dbReference type="InterPro" id="IPR050639">
    <property type="entry name" value="SSR_resolvase"/>
</dbReference>
<evidence type="ECO:0000259" key="5">
    <source>
        <dbReference type="PROSITE" id="PS51736"/>
    </source>
</evidence>
<keyword evidence="3" id="KW-0233">DNA recombination</keyword>
<organism evidence="6 7">
    <name type="scientific">Candidatus Pantoea formicae</name>
    <dbReference type="NCBI Taxonomy" id="2608355"/>
    <lineage>
        <taxon>Bacteria</taxon>
        <taxon>Pseudomonadati</taxon>
        <taxon>Pseudomonadota</taxon>
        <taxon>Gammaproteobacteria</taxon>
        <taxon>Enterobacterales</taxon>
        <taxon>Erwiniaceae</taxon>
        <taxon>Pantoea</taxon>
    </lineage>
</organism>
<evidence type="ECO:0000256" key="1">
    <source>
        <dbReference type="ARBA" id="ARBA00022908"/>
    </source>
</evidence>